<comment type="caution">
    <text evidence="3">The sequence shown here is derived from an EMBL/GenBank/DDBJ whole genome shotgun (WGS) entry which is preliminary data.</text>
</comment>
<sequence length="503" mass="55112">MTPFAPQFLAMAAESRAKNLPPRVYDIGEFMGGYKKRSADDYLANYKRENAVLHLAASTAKPLPSKISAVPRETPGGTTAIAGTQTPVRGETEPRLKRPAHRGVISGKRVKADNAALGNNVIDSKAPDYDELPPYQRQGHVEATHSDLTDAPAKKQKRVSFEDPVAETTTSHGTKVGLKARDGAAKRYPKKLFRKRNSISATDIAKPWPEDAQARITGEGDCADDVQVPGILRSRQHKIIEPSKKDPAPSHSTAAVDNVDSGTSIALPPEGTTQQPALHGELSYITENAAAVADVLIGTQTIETAETGPVQDEGKEVEVDILELKEVVGKLTEKNDKLTEKNGKLTEKYRALKKENRKLEISSADMLSAFAKAGTGSRVHAQREAYKARAEKRQLQREMTELFELQDRKKNAKMALITDRMAMEAAEPVEEVVFFGERLVARTDKVSALEDEVRKAKMKVAAAIGLWLVMGGMSWRVLATCKFGEGKRLAWMADKRMVRNGLL</sequence>
<dbReference type="EMBL" id="JAVRQU010000001">
    <property type="protein sequence ID" value="KAK5707878.1"/>
    <property type="molecule type" value="Genomic_DNA"/>
</dbReference>
<evidence type="ECO:0000256" key="2">
    <source>
        <dbReference type="SAM" id="MobiDB-lite"/>
    </source>
</evidence>
<feature type="region of interest" description="Disordered" evidence="2">
    <location>
        <begin position="142"/>
        <end position="174"/>
    </location>
</feature>
<feature type="region of interest" description="Disordered" evidence="2">
    <location>
        <begin position="66"/>
        <end position="98"/>
    </location>
</feature>
<accession>A0AAN7WHB1</accession>
<reference evidence="3" key="1">
    <citation type="submission" date="2023-08" db="EMBL/GenBank/DDBJ databases">
        <title>Black Yeasts Isolated from many extreme environments.</title>
        <authorList>
            <person name="Coleine C."/>
            <person name="Stajich J.E."/>
            <person name="Selbmann L."/>
        </authorList>
    </citation>
    <scope>NUCLEOTIDE SEQUENCE</scope>
    <source>
        <strain evidence="3">CCFEE 5810</strain>
    </source>
</reference>
<feature type="coiled-coil region" evidence="1">
    <location>
        <begin position="321"/>
        <end position="415"/>
    </location>
</feature>
<organism evidence="3 4">
    <name type="scientific">Elasticomyces elasticus</name>
    <dbReference type="NCBI Taxonomy" id="574655"/>
    <lineage>
        <taxon>Eukaryota</taxon>
        <taxon>Fungi</taxon>
        <taxon>Dikarya</taxon>
        <taxon>Ascomycota</taxon>
        <taxon>Pezizomycotina</taxon>
        <taxon>Dothideomycetes</taxon>
        <taxon>Dothideomycetidae</taxon>
        <taxon>Mycosphaerellales</taxon>
        <taxon>Teratosphaeriaceae</taxon>
        <taxon>Elasticomyces</taxon>
    </lineage>
</organism>
<name>A0AAN7WHB1_9PEZI</name>
<gene>
    <name evidence="3" type="ORF">LTR97_000417</name>
</gene>
<dbReference type="Proteomes" id="UP001310594">
    <property type="component" value="Unassembled WGS sequence"/>
</dbReference>
<evidence type="ECO:0000256" key="1">
    <source>
        <dbReference type="SAM" id="Coils"/>
    </source>
</evidence>
<keyword evidence="1" id="KW-0175">Coiled coil</keyword>
<evidence type="ECO:0000313" key="4">
    <source>
        <dbReference type="Proteomes" id="UP001310594"/>
    </source>
</evidence>
<dbReference type="AlphaFoldDB" id="A0AAN7WHB1"/>
<evidence type="ECO:0000313" key="3">
    <source>
        <dbReference type="EMBL" id="KAK5707878.1"/>
    </source>
</evidence>
<protein>
    <submittedName>
        <fullName evidence="3">Uncharacterized protein</fullName>
    </submittedName>
</protein>
<proteinExistence type="predicted"/>